<accession>A0ABN7ER89</accession>
<dbReference type="EMBL" id="CADCST010000186">
    <property type="protein sequence ID" value="CAA9203354.1"/>
    <property type="molecule type" value="Genomic_DNA"/>
</dbReference>
<evidence type="ECO:0008006" key="3">
    <source>
        <dbReference type="Google" id="ProtNLM"/>
    </source>
</evidence>
<evidence type="ECO:0000313" key="2">
    <source>
        <dbReference type="Proteomes" id="UP000474567"/>
    </source>
</evidence>
<comment type="caution">
    <text evidence="1">The sequence shown here is derived from an EMBL/GenBank/DDBJ whole genome shotgun (WGS) entry which is preliminary data.</text>
</comment>
<evidence type="ECO:0000313" key="1">
    <source>
        <dbReference type="EMBL" id="CAA9203354.1"/>
    </source>
</evidence>
<name>A0ABN7ER89_9FLAO</name>
<gene>
    <name evidence="1" type="ORF">FLACOL7796_04702</name>
</gene>
<keyword evidence="2" id="KW-1185">Reference proteome</keyword>
<organism evidence="1 2">
    <name type="scientific">Flavobacterium collinsii</name>
    <dbReference type="NCBI Taxonomy" id="1114861"/>
    <lineage>
        <taxon>Bacteria</taxon>
        <taxon>Pseudomonadati</taxon>
        <taxon>Bacteroidota</taxon>
        <taxon>Flavobacteriia</taxon>
        <taxon>Flavobacteriales</taxon>
        <taxon>Flavobacteriaceae</taxon>
        <taxon>Flavobacterium</taxon>
    </lineage>
</organism>
<proteinExistence type="predicted"/>
<dbReference type="Proteomes" id="UP000474567">
    <property type="component" value="Unassembled WGS sequence"/>
</dbReference>
<protein>
    <recommendedName>
        <fullName evidence="3">DNA (cytosine-5-)-methyltransferase</fullName>
    </recommendedName>
</protein>
<reference evidence="1 2" key="1">
    <citation type="submission" date="2020-02" db="EMBL/GenBank/DDBJ databases">
        <authorList>
            <person name="Criscuolo A."/>
        </authorList>
    </citation>
    <scope>NUCLEOTIDE SEQUENCE [LARGE SCALE GENOMIC DNA]</scope>
    <source>
        <strain evidence="1">CECT7796</strain>
    </source>
</reference>
<sequence length="65" mass="7218">MITKIVALFLLRRERPDTYFCENLSGLYAQTKFSPAKLLQKLPVAEHLRMAGGLGANNKNGLNAN</sequence>